<organism evidence="2 3">
    <name type="scientific">Pestalotiopsis fici (strain W106-1 / CGMCC3.15140)</name>
    <dbReference type="NCBI Taxonomy" id="1229662"/>
    <lineage>
        <taxon>Eukaryota</taxon>
        <taxon>Fungi</taxon>
        <taxon>Dikarya</taxon>
        <taxon>Ascomycota</taxon>
        <taxon>Pezizomycotina</taxon>
        <taxon>Sordariomycetes</taxon>
        <taxon>Xylariomycetidae</taxon>
        <taxon>Amphisphaeriales</taxon>
        <taxon>Sporocadaceae</taxon>
        <taxon>Pestalotiopsis</taxon>
    </lineage>
</organism>
<reference evidence="3" key="1">
    <citation type="journal article" date="2015" name="BMC Genomics">
        <title>Genomic and transcriptomic analysis of the endophytic fungus Pestalotiopsis fici reveals its lifestyle and high potential for synthesis of natural products.</title>
        <authorList>
            <person name="Wang X."/>
            <person name="Zhang X."/>
            <person name="Liu L."/>
            <person name="Xiang M."/>
            <person name="Wang W."/>
            <person name="Sun X."/>
            <person name="Che Y."/>
            <person name="Guo L."/>
            <person name="Liu G."/>
            <person name="Guo L."/>
            <person name="Wang C."/>
            <person name="Yin W.B."/>
            <person name="Stadler M."/>
            <person name="Zhang X."/>
            <person name="Liu X."/>
        </authorList>
    </citation>
    <scope>NUCLEOTIDE SEQUENCE [LARGE SCALE GENOMIC DNA]</scope>
    <source>
        <strain evidence="3">W106-1 / CGMCC3.15140</strain>
    </source>
</reference>
<evidence type="ECO:0000313" key="3">
    <source>
        <dbReference type="Proteomes" id="UP000030651"/>
    </source>
</evidence>
<dbReference type="STRING" id="1229662.W3X3W4"/>
<feature type="compositionally biased region" description="Basic and acidic residues" evidence="1">
    <location>
        <begin position="244"/>
        <end position="275"/>
    </location>
</feature>
<dbReference type="GeneID" id="19273365"/>
<dbReference type="KEGG" id="pfy:PFICI_08352"/>
<dbReference type="GO" id="GO:0003729">
    <property type="term" value="F:mRNA binding"/>
    <property type="evidence" value="ECO:0007669"/>
    <property type="project" value="InterPro"/>
</dbReference>
<feature type="compositionally biased region" description="Basic and acidic residues" evidence="1">
    <location>
        <begin position="292"/>
        <end position="305"/>
    </location>
</feature>
<dbReference type="PANTHER" id="PTHR16291">
    <property type="entry name" value="NUCLEAR CAP-BINDING PROTEIN SUBUNIT 3"/>
    <property type="match status" value="1"/>
</dbReference>
<feature type="region of interest" description="Disordered" evidence="1">
    <location>
        <begin position="209"/>
        <end position="388"/>
    </location>
</feature>
<dbReference type="OrthoDB" id="422106at2759"/>
<sequence length="435" mass="48616">MDAMEMDLDVEMDTEFVPDQPIAADAQDTPSPGEVVENDIQDQPQSNAVIPNKVHLTGGLDNLNDKEVRAYVKEHTDVQFERLEWIDDNNLNVVFPSDSVAQDALLALASVEIGDVSLLPALELLPAKPFSQKAGISLQVRLAVEADKKQPHAAEKSRFYLLNPEWDRENRMKRYRDRDGERGGRRRGRREDEPISHFDVNLYDDDAGALATRETAPRSRRRRSYTPDYDRDDDRAPSYRSSNHNKELFPDSGSARDRSASPGRRDRDRDQRMDETPPSESSAQRNRRGARAIKDRLVSSNRAKELFPSSAPLEESNRLDDADELSNRFALPLYDGSHDEQPVSRSKRVGERNPAASSGRLADRVTDPTDSSGFSIRGSAGQRGADQGFAIKGGAKSARELFPDKLGGSNAGKELFANRVDGRSRRRQKAGDLFD</sequence>
<dbReference type="GO" id="GO:0005634">
    <property type="term" value="C:nucleus"/>
    <property type="evidence" value="ECO:0007669"/>
    <property type="project" value="TreeGrafter"/>
</dbReference>
<name>W3X3W4_PESFW</name>
<dbReference type="InParanoid" id="W3X3W4"/>
<feature type="compositionally biased region" description="Basic and acidic residues" evidence="1">
    <location>
        <begin position="228"/>
        <end position="237"/>
    </location>
</feature>
<evidence type="ECO:0000313" key="2">
    <source>
        <dbReference type="EMBL" id="ETS80823.1"/>
    </source>
</evidence>
<keyword evidence="3" id="KW-1185">Reference proteome</keyword>
<evidence type="ECO:0000256" key="1">
    <source>
        <dbReference type="SAM" id="MobiDB-lite"/>
    </source>
</evidence>
<dbReference type="Proteomes" id="UP000030651">
    <property type="component" value="Unassembled WGS sequence"/>
</dbReference>
<dbReference type="eggNOG" id="ENOG502S34X">
    <property type="taxonomic scope" value="Eukaryota"/>
</dbReference>
<dbReference type="PANTHER" id="PTHR16291:SF0">
    <property type="entry name" value="NUCLEAR CAP-BINDING PROTEIN SUBUNIT 3"/>
    <property type="match status" value="1"/>
</dbReference>
<dbReference type="AlphaFoldDB" id="W3X3W4"/>
<accession>W3X3W4</accession>
<feature type="region of interest" description="Disordered" evidence="1">
    <location>
        <begin position="402"/>
        <end position="435"/>
    </location>
</feature>
<dbReference type="RefSeq" id="XP_007835124.1">
    <property type="nucleotide sequence ID" value="XM_007836933.1"/>
</dbReference>
<dbReference type="EMBL" id="KI912113">
    <property type="protein sequence ID" value="ETS80823.1"/>
    <property type="molecule type" value="Genomic_DNA"/>
</dbReference>
<dbReference type="GO" id="GO:0000340">
    <property type="term" value="F:RNA 7-methylguanosine cap binding"/>
    <property type="evidence" value="ECO:0007669"/>
    <property type="project" value="InterPro"/>
</dbReference>
<feature type="region of interest" description="Disordered" evidence="1">
    <location>
        <begin position="18"/>
        <end position="38"/>
    </location>
</feature>
<proteinExistence type="predicted"/>
<protein>
    <submittedName>
        <fullName evidence="2">Uncharacterized protein</fullName>
    </submittedName>
</protein>
<dbReference type="InterPro" id="IPR019416">
    <property type="entry name" value="NCBP3"/>
</dbReference>
<dbReference type="HOGENOM" id="CLU_030082_0_0_1"/>
<gene>
    <name evidence="2" type="ORF">PFICI_08352</name>
</gene>
<dbReference type="Pfam" id="PF10309">
    <property type="entry name" value="NCBP3"/>
    <property type="match status" value="1"/>
</dbReference>
<dbReference type="OMA" id="TFEASMY"/>